<feature type="chain" id="PRO_5034002784" evidence="2">
    <location>
        <begin position="23"/>
        <end position="247"/>
    </location>
</feature>
<feature type="compositionally biased region" description="Low complexity" evidence="1">
    <location>
        <begin position="30"/>
        <end position="75"/>
    </location>
</feature>
<keyword evidence="2" id="KW-0732">Signal</keyword>
<protein>
    <submittedName>
        <fullName evidence="3">Uncharacterized protein</fullName>
    </submittedName>
</protein>
<dbReference type="Proteomes" id="UP000554235">
    <property type="component" value="Unassembled WGS sequence"/>
</dbReference>
<dbReference type="OrthoDB" id="5101337at2759"/>
<dbReference type="Gene3D" id="2.60.120.260">
    <property type="entry name" value="Galactose-binding domain-like"/>
    <property type="match status" value="1"/>
</dbReference>
<name>A0A8H4KRX1_9HYPO</name>
<organism evidence="3 4">
    <name type="scientific">Fusarium albosuccineum</name>
    <dbReference type="NCBI Taxonomy" id="1237068"/>
    <lineage>
        <taxon>Eukaryota</taxon>
        <taxon>Fungi</taxon>
        <taxon>Dikarya</taxon>
        <taxon>Ascomycota</taxon>
        <taxon>Pezizomycotina</taxon>
        <taxon>Sordariomycetes</taxon>
        <taxon>Hypocreomycetidae</taxon>
        <taxon>Hypocreales</taxon>
        <taxon>Nectriaceae</taxon>
        <taxon>Fusarium</taxon>
        <taxon>Fusarium decemcellulare species complex</taxon>
    </lineage>
</organism>
<evidence type="ECO:0000313" key="3">
    <source>
        <dbReference type="EMBL" id="KAF4456187.1"/>
    </source>
</evidence>
<comment type="caution">
    <text evidence="3">The sequence shown here is derived from an EMBL/GenBank/DDBJ whole genome shotgun (WGS) entry which is preliminary data.</text>
</comment>
<dbReference type="AlphaFoldDB" id="A0A8H4KRX1"/>
<proteinExistence type="predicted"/>
<gene>
    <name evidence="3" type="ORF">FALBO_15473</name>
</gene>
<reference evidence="3 4" key="1">
    <citation type="submission" date="2020-01" db="EMBL/GenBank/DDBJ databases">
        <title>Identification and distribution of gene clusters putatively required for synthesis of sphingolipid metabolism inhibitors in phylogenetically diverse species of the filamentous fungus Fusarium.</title>
        <authorList>
            <person name="Kim H.-S."/>
            <person name="Busman M."/>
            <person name="Brown D.W."/>
            <person name="Divon H."/>
            <person name="Uhlig S."/>
            <person name="Proctor R.H."/>
        </authorList>
    </citation>
    <scope>NUCLEOTIDE SEQUENCE [LARGE SCALE GENOMIC DNA]</scope>
    <source>
        <strain evidence="3 4">NRRL 20459</strain>
    </source>
</reference>
<feature type="signal peptide" evidence="2">
    <location>
        <begin position="1"/>
        <end position="22"/>
    </location>
</feature>
<evidence type="ECO:0000256" key="2">
    <source>
        <dbReference type="SAM" id="SignalP"/>
    </source>
</evidence>
<keyword evidence="4" id="KW-1185">Reference proteome</keyword>
<sequence length="247" mass="25897">MVSSKLMVAAFATLASLVVVDAGPCRPSSTTAITTTSATETASSSSTTETSTGVSTTLETTTTVTESATSTTITADAGPTPLLVNPNFDDDTISPWIVTPKTDDPFSLSSDHFEGTNSGRLEFGIVSGFAYTNYFYQKVDKELLKAGMYHLLGFTRVDYYSDNPGGDGCGAMRVACFMGAPANHQNVPGSVTLASADVAVGSWFSLDTVCTFTDEMVAQYDEFGVAFGFNCANAGVNLDAVSFERAT</sequence>
<feature type="region of interest" description="Disordered" evidence="1">
    <location>
        <begin position="30"/>
        <end position="80"/>
    </location>
</feature>
<evidence type="ECO:0000313" key="4">
    <source>
        <dbReference type="Proteomes" id="UP000554235"/>
    </source>
</evidence>
<accession>A0A8H4KRX1</accession>
<dbReference type="EMBL" id="JAADYS010002691">
    <property type="protein sequence ID" value="KAF4456187.1"/>
    <property type="molecule type" value="Genomic_DNA"/>
</dbReference>
<evidence type="ECO:0000256" key="1">
    <source>
        <dbReference type="SAM" id="MobiDB-lite"/>
    </source>
</evidence>